<protein>
    <submittedName>
        <fullName evidence="3">Pilus assembly protein</fullName>
    </submittedName>
</protein>
<sequence>MKLRRHSNKGKGQALVEFALLLLVFAVLMLALYDFACAIRVSNTISNMSREGANLACRPSPGLQNNPQGVMDVLAATAQPLDMTGRGMMFITVVQGDRILVQDRWDKGNPQTDISSRIGTPTPAEPNPVTNGLASLNLQPEQTAYVVEVFYNYRSLFSNSAIAVGKQFYSRTVF</sequence>
<feature type="domain" description="TadE-like" evidence="2">
    <location>
        <begin position="12"/>
        <end position="53"/>
    </location>
</feature>
<evidence type="ECO:0000259" key="2">
    <source>
        <dbReference type="Pfam" id="PF07811"/>
    </source>
</evidence>
<keyword evidence="1" id="KW-1133">Transmembrane helix</keyword>
<organism evidence="3 4">
    <name type="scientific">Geomonas anaerohicana</name>
    <dbReference type="NCBI Taxonomy" id="2798583"/>
    <lineage>
        <taxon>Bacteria</taxon>
        <taxon>Pseudomonadati</taxon>
        <taxon>Thermodesulfobacteriota</taxon>
        <taxon>Desulfuromonadia</taxon>
        <taxon>Geobacterales</taxon>
        <taxon>Geobacteraceae</taxon>
        <taxon>Geomonas</taxon>
    </lineage>
</organism>
<keyword evidence="1" id="KW-0472">Membrane</keyword>
<evidence type="ECO:0000256" key="1">
    <source>
        <dbReference type="SAM" id="Phobius"/>
    </source>
</evidence>
<dbReference type="Proteomes" id="UP000614714">
    <property type="component" value="Unassembled WGS sequence"/>
</dbReference>
<name>A0ABS0YH44_9BACT</name>
<proteinExistence type="predicted"/>
<dbReference type="Pfam" id="PF07811">
    <property type="entry name" value="TadE"/>
    <property type="match status" value="1"/>
</dbReference>
<dbReference type="RefSeq" id="WP_199390108.1">
    <property type="nucleotide sequence ID" value="NZ_JAEMHL010000008.1"/>
</dbReference>
<gene>
    <name evidence="3" type="ORF">JFN91_15575</name>
</gene>
<feature type="transmembrane region" description="Helical" evidence="1">
    <location>
        <begin position="12"/>
        <end position="33"/>
    </location>
</feature>
<evidence type="ECO:0000313" key="3">
    <source>
        <dbReference type="EMBL" id="MBJ6751635.1"/>
    </source>
</evidence>
<evidence type="ECO:0000313" key="4">
    <source>
        <dbReference type="Proteomes" id="UP000614714"/>
    </source>
</evidence>
<dbReference type="InterPro" id="IPR012495">
    <property type="entry name" value="TadE-like_dom"/>
</dbReference>
<reference evidence="3 4" key="1">
    <citation type="submission" date="2020-12" db="EMBL/GenBank/DDBJ databases">
        <title>Geomonas sp. Red421, isolated from paddy soil.</title>
        <authorList>
            <person name="Xu Z."/>
            <person name="Zhang Z."/>
            <person name="Masuda Y."/>
            <person name="Itoh H."/>
            <person name="Senoo K."/>
        </authorList>
    </citation>
    <scope>NUCLEOTIDE SEQUENCE [LARGE SCALE GENOMIC DNA]</scope>
    <source>
        <strain evidence="3 4">Red421</strain>
    </source>
</reference>
<keyword evidence="4" id="KW-1185">Reference proteome</keyword>
<accession>A0ABS0YH44</accession>
<comment type="caution">
    <text evidence="3">The sequence shown here is derived from an EMBL/GenBank/DDBJ whole genome shotgun (WGS) entry which is preliminary data.</text>
</comment>
<dbReference type="EMBL" id="JAEMHL010000008">
    <property type="protein sequence ID" value="MBJ6751635.1"/>
    <property type="molecule type" value="Genomic_DNA"/>
</dbReference>
<keyword evidence="1" id="KW-0812">Transmembrane</keyword>